<dbReference type="SUPFAM" id="SSF81383">
    <property type="entry name" value="F-box domain"/>
    <property type="match status" value="1"/>
</dbReference>
<dbReference type="RefSeq" id="NP_001368050.1">
    <property type="nucleotide sequence ID" value="NM_001381729.2"/>
</dbReference>
<dbReference type="EMBL" id="BX284603">
    <property type="protein sequence ID" value="CCD73890.2"/>
    <property type="molecule type" value="Genomic_DNA"/>
</dbReference>
<dbReference type="CDD" id="cd22150">
    <property type="entry name" value="F-box_CeFBXA-like"/>
    <property type="match status" value="1"/>
</dbReference>
<dbReference type="PANTHER" id="PTHR23015:SF4">
    <property type="entry name" value="DUF38 DOMAIN-CONTAINING PROTEIN-RELATED"/>
    <property type="match status" value="1"/>
</dbReference>
<dbReference type="PROSITE" id="PS50181">
    <property type="entry name" value="FBOX"/>
    <property type="match status" value="1"/>
</dbReference>
<name>Q95XB2_CAEEL</name>
<dbReference type="SMR" id="Q95XB2"/>
<dbReference type="InParanoid" id="Q95XB2"/>
<reference evidence="2 3" key="1">
    <citation type="journal article" date="1998" name="Science">
        <title>Genome sequence of the nematode C. elegans: a platform for investigating biology.</title>
        <authorList>
            <consortium name="The C. elegans sequencing consortium"/>
            <person name="Sulson J.E."/>
            <person name="Waterston R."/>
        </authorList>
    </citation>
    <scope>NUCLEOTIDE SEQUENCE [LARGE SCALE GENOMIC DNA]</scope>
    <source>
        <strain evidence="2 3">Bristol N2</strain>
    </source>
</reference>
<dbReference type="PhylomeDB" id="Q95XB2"/>
<evidence type="ECO:0000259" key="1">
    <source>
        <dbReference type="PROSITE" id="PS50181"/>
    </source>
</evidence>
<evidence type="ECO:0000313" key="2">
    <source>
        <dbReference type="EMBL" id="CCD73890.2"/>
    </source>
</evidence>
<evidence type="ECO:0000313" key="3">
    <source>
        <dbReference type="Proteomes" id="UP000001940"/>
    </source>
</evidence>
<feature type="domain" description="F-box" evidence="1">
    <location>
        <begin position="23"/>
        <end position="70"/>
    </location>
</feature>
<keyword evidence="3" id="KW-1185">Reference proteome</keyword>
<evidence type="ECO:0000313" key="4">
    <source>
        <dbReference type="WormBase" id="Y82E9BL.4"/>
    </source>
</evidence>
<dbReference type="Pfam" id="PF00646">
    <property type="entry name" value="F-box"/>
    <property type="match status" value="1"/>
</dbReference>
<dbReference type="SMART" id="SM00256">
    <property type="entry name" value="FBOX"/>
    <property type="match status" value="1"/>
</dbReference>
<proteinExistence type="predicted"/>
<dbReference type="AGR" id="WB:WBGene00022321"/>
<dbReference type="WormBase" id="Y82E9BL.4">
    <property type="protein sequence ID" value="CE54170"/>
    <property type="gene ID" value="WBGene00022321"/>
    <property type="gene designation" value="fbxa-25"/>
</dbReference>
<accession>Q95XB2</accession>
<protein>
    <submittedName>
        <fullName evidence="2">F-box domain-containing protein</fullName>
    </submittedName>
</protein>
<dbReference type="PANTHER" id="PTHR23015">
    <property type="entry name" value="UNCHARACTERIZED C.ELEGANS PROTEIN"/>
    <property type="match status" value="1"/>
</dbReference>
<dbReference type="Proteomes" id="UP000001940">
    <property type="component" value="Chromosome III"/>
</dbReference>
<dbReference type="OrthoDB" id="2095648at2759"/>
<dbReference type="KEGG" id="cel:CELE_Y82E9BL.4"/>
<dbReference type="AlphaFoldDB" id="Q95XB2"/>
<dbReference type="GeneID" id="190753"/>
<dbReference type="UCSC" id="Y82E9BL.4">
    <property type="organism name" value="c. elegans"/>
</dbReference>
<dbReference type="CTD" id="190753"/>
<dbReference type="InterPro" id="IPR001810">
    <property type="entry name" value="F-box_dom"/>
</dbReference>
<gene>
    <name evidence="2 4" type="primary">fbxa-25</name>
    <name evidence="2" type="ORF">CELE_Y82E9BL.4</name>
    <name evidence="4" type="ORF">Y82E9BL.4</name>
</gene>
<organism evidence="2 3">
    <name type="scientific">Caenorhabditis elegans</name>
    <dbReference type="NCBI Taxonomy" id="6239"/>
    <lineage>
        <taxon>Eukaryota</taxon>
        <taxon>Metazoa</taxon>
        <taxon>Ecdysozoa</taxon>
        <taxon>Nematoda</taxon>
        <taxon>Chromadorea</taxon>
        <taxon>Rhabditida</taxon>
        <taxon>Rhabditina</taxon>
        <taxon>Rhabditomorpha</taxon>
        <taxon>Rhabditoidea</taxon>
        <taxon>Rhabditidae</taxon>
        <taxon>Peloderinae</taxon>
        <taxon>Caenorhabditis</taxon>
    </lineage>
</organism>
<dbReference type="HOGENOM" id="CLU_030831_3_1_1"/>
<sequence length="172" mass="19940">MPNCFVSILTKWFTKPPTTSHLESPLLNMPLDIVNQVFEKLSPMDLWTCRNVCQSLRRAVDGFGIYFPKISLQIYTDNICIALEDYIYYCKAASSGGTSVTYKKREGRVKGKNYIKVAFKDFEILLKHSTELHISIYIEDIKYTVKFLMDILKAQKCAHIKKIEFSILPLIW</sequence>
<dbReference type="InterPro" id="IPR036047">
    <property type="entry name" value="F-box-like_dom_sf"/>
</dbReference>
<dbReference type="Bgee" id="WBGene00022321">
    <property type="expression patterns" value="Expressed in adult organism and 1 other cell type or tissue"/>
</dbReference>
<dbReference type="InterPro" id="IPR040161">
    <property type="entry name" value="FB224"/>
</dbReference>
<dbReference type="PaxDb" id="6239-Y82E9BL.4"/>